<evidence type="ECO:0000256" key="3">
    <source>
        <dbReference type="SAM" id="SignalP"/>
    </source>
</evidence>
<feature type="transmembrane region" description="Helical" evidence="2">
    <location>
        <begin position="197"/>
        <end position="219"/>
    </location>
</feature>
<evidence type="ECO:0008006" key="6">
    <source>
        <dbReference type="Google" id="ProtNLM"/>
    </source>
</evidence>
<evidence type="ECO:0000256" key="1">
    <source>
        <dbReference type="SAM" id="MobiDB-lite"/>
    </source>
</evidence>
<proteinExistence type="predicted"/>
<evidence type="ECO:0000313" key="5">
    <source>
        <dbReference type="Proteomes" id="UP001497623"/>
    </source>
</evidence>
<dbReference type="EMBL" id="CAXKWB010000723">
    <property type="protein sequence ID" value="CAL4062100.1"/>
    <property type="molecule type" value="Genomic_DNA"/>
</dbReference>
<gene>
    <name evidence="4" type="ORF">MNOR_LOCUS2399</name>
</gene>
<feature type="signal peptide" evidence="3">
    <location>
        <begin position="1"/>
        <end position="29"/>
    </location>
</feature>
<dbReference type="AlphaFoldDB" id="A0AAV2PPI8"/>
<evidence type="ECO:0000313" key="4">
    <source>
        <dbReference type="EMBL" id="CAL4062100.1"/>
    </source>
</evidence>
<keyword evidence="2" id="KW-0472">Membrane</keyword>
<feature type="region of interest" description="Disordered" evidence="1">
    <location>
        <begin position="250"/>
        <end position="270"/>
    </location>
</feature>
<comment type="caution">
    <text evidence="4">The sequence shown here is derived from an EMBL/GenBank/DDBJ whole genome shotgun (WGS) entry which is preliminary data.</text>
</comment>
<protein>
    <recommendedName>
        <fullName evidence="6">Mid2 domain-containing protein</fullName>
    </recommendedName>
</protein>
<keyword evidence="3" id="KW-0732">Signal</keyword>
<organism evidence="4 5">
    <name type="scientific">Meganyctiphanes norvegica</name>
    <name type="common">Northern krill</name>
    <name type="synonym">Thysanopoda norvegica</name>
    <dbReference type="NCBI Taxonomy" id="48144"/>
    <lineage>
        <taxon>Eukaryota</taxon>
        <taxon>Metazoa</taxon>
        <taxon>Ecdysozoa</taxon>
        <taxon>Arthropoda</taxon>
        <taxon>Crustacea</taxon>
        <taxon>Multicrustacea</taxon>
        <taxon>Malacostraca</taxon>
        <taxon>Eumalacostraca</taxon>
        <taxon>Eucarida</taxon>
        <taxon>Euphausiacea</taxon>
        <taxon>Euphausiidae</taxon>
        <taxon>Meganyctiphanes</taxon>
    </lineage>
</organism>
<feature type="chain" id="PRO_5043774579" description="Mid2 domain-containing protein" evidence="3">
    <location>
        <begin position="30"/>
        <end position="270"/>
    </location>
</feature>
<name>A0AAV2PPI8_MEGNR</name>
<keyword evidence="2" id="KW-1133">Transmembrane helix</keyword>
<reference evidence="4 5" key="1">
    <citation type="submission" date="2024-05" db="EMBL/GenBank/DDBJ databases">
        <authorList>
            <person name="Wallberg A."/>
        </authorList>
    </citation>
    <scope>NUCLEOTIDE SEQUENCE [LARGE SCALE GENOMIC DNA]</scope>
</reference>
<sequence length="270" mass="28016">MTFFGYMRMRTRTCIILLVAVSGSTIVAGAATTPKEINESLHAANRDDTKLEVEVNTNSQGERNGKGLFKDAGNAVKYTINAVRDCVNTAGVEGCAHRAATGFANAVSDKISDGIDTVSGAANYFKDGVKDVIGIGDTGDKDFIGIGGAGDTDTDTIINPSTDSTVLTTTPITVPVVQETTRVPVTTSPAVSSTVKYIAIGLAVGIMVFAIVVAVAVIFHRKKNKTTIGQGGRRGSAHVSENSLYGATIGGAQRRGSAHDSENSLYGAVN</sequence>
<evidence type="ECO:0000256" key="2">
    <source>
        <dbReference type="SAM" id="Phobius"/>
    </source>
</evidence>
<keyword evidence="5" id="KW-1185">Reference proteome</keyword>
<keyword evidence="2" id="KW-0812">Transmembrane</keyword>
<dbReference type="Proteomes" id="UP001497623">
    <property type="component" value="Unassembled WGS sequence"/>
</dbReference>
<accession>A0AAV2PPI8</accession>